<accession>A0A4R8DHD2</accession>
<gene>
    <name evidence="2" type="ORF">EDB95_4478</name>
</gene>
<feature type="transmembrane region" description="Helical" evidence="1">
    <location>
        <begin position="223"/>
        <end position="245"/>
    </location>
</feature>
<feature type="transmembrane region" description="Helical" evidence="1">
    <location>
        <begin position="124"/>
        <end position="144"/>
    </location>
</feature>
<keyword evidence="1" id="KW-0472">Membrane</keyword>
<feature type="transmembrane region" description="Helical" evidence="1">
    <location>
        <begin position="151"/>
        <end position="174"/>
    </location>
</feature>
<reference evidence="2 3" key="1">
    <citation type="submission" date="2019-03" db="EMBL/GenBank/DDBJ databases">
        <title>Genomic Encyclopedia of Type Strains, Phase IV (KMG-IV): sequencing the most valuable type-strain genomes for metagenomic binning, comparative biology and taxonomic classification.</title>
        <authorList>
            <person name="Goeker M."/>
        </authorList>
    </citation>
    <scope>NUCLEOTIDE SEQUENCE [LARGE SCALE GENOMIC DNA]</scope>
    <source>
        <strain evidence="2 3">DSM 100059</strain>
    </source>
</reference>
<dbReference type="RefSeq" id="WP_162852731.1">
    <property type="nucleotide sequence ID" value="NZ_SODV01000002.1"/>
</dbReference>
<keyword evidence="1" id="KW-0812">Transmembrane</keyword>
<sequence>MTKINWKKLIPHIVALAVFVLVSVVYCSPVLDGKTVGGSDMTHWQATVHPMDVYKSTHGHYPLWTNNMFGGMPAFLIAMDKTNPVPMAYFLQVFNLFLPTPISYFFLMCISFYFLALVLRVNPWLAILGGLGYAYASFSAVLVIAGHQTEIWAMGYVPFLLGALVLLFEGRYGWGTALTALFTYLLVSINHIQIAYYCGLMAACMGIAYLVQWIRNKQYKQMGLSIVLAMVAGGLGVMSNAGTLLTNYDYSKETLRNGALTLDTATGKLEKSKGLDVDYAFTWSEGITETFTLVSPNVYGGGSGDPLPQDGKLADAISNNQVPQQLAQQLYYAFPAYWGNQLSVAGPVYLGAVMIMLVIFSLFYLKSKHKWWLVSVTVLAILLSWGKNFAAFNDFMFYHFPLYDKFRSPTMSLVIPQLTFPLLAVLGLQQLFYGEKVDKAYAFQQFKKAAITAGVVLLVLVGLYMTATYKSSHDLQLQEELTQMKKGDPSLGRAIVGGAAADRQALFGSDLLRTILFVVLAAGVLFIYIKGKMKAGIAIAALTVLSFIDLIMVDTRYLNHDTYKDTDEAAAVFNPSPADQEILKDPGYFRVMNTTTDAFEDAITSYYHNTVGGYHAAKLALFQDVMTHQLTRQPMNMAVYDMFNTKYFIVANRQTNQVEAVPNPGALGPCWLVQSINYVDGPGAAMKALDNFNPRDTAIVDNSEKALIPFTPQHDTTGFVHLVKNDNDVITYESNSGANEFAVFSEIYYSRGWKAYIDGKEAPIVKTDYLLRGLALPAGKHDIRFEFHPTAYYTGLKIAGIGSILTLLLLIGAIAGEYRKKSKATA</sequence>
<feature type="transmembrane region" description="Helical" evidence="1">
    <location>
        <begin position="791"/>
        <end position="815"/>
    </location>
</feature>
<dbReference type="EMBL" id="SODV01000002">
    <property type="protein sequence ID" value="TDW96644.1"/>
    <property type="molecule type" value="Genomic_DNA"/>
</dbReference>
<feature type="transmembrane region" description="Helical" evidence="1">
    <location>
        <begin position="90"/>
        <end position="118"/>
    </location>
</feature>
<feature type="transmembrane region" description="Helical" evidence="1">
    <location>
        <begin position="511"/>
        <end position="529"/>
    </location>
</feature>
<name>A0A4R8DHD2_9BACT</name>
<feature type="transmembrane region" description="Helical" evidence="1">
    <location>
        <begin position="61"/>
        <end position="78"/>
    </location>
</feature>
<keyword evidence="1" id="KW-1133">Transmembrane helix</keyword>
<protein>
    <submittedName>
        <fullName evidence="2">Membrane protein YfhO</fullName>
    </submittedName>
</protein>
<feature type="transmembrane region" description="Helical" evidence="1">
    <location>
        <begin position="536"/>
        <end position="553"/>
    </location>
</feature>
<feature type="transmembrane region" description="Helical" evidence="1">
    <location>
        <begin position="344"/>
        <end position="364"/>
    </location>
</feature>
<evidence type="ECO:0000313" key="3">
    <source>
        <dbReference type="Proteomes" id="UP000294498"/>
    </source>
</evidence>
<comment type="caution">
    <text evidence="2">The sequence shown here is derived from an EMBL/GenBank/DDBJ whole genome shotgun (WGS) entry which is preliminary data.</text>
</comment>
<dbReference type="Pfam" id="PF09586">
    <property type="entry name" value="YfhO"/>
    <property type="match status" value="1"/>
</dbReference>
<feature type="transmembrane region" description="Helical" evidence="1">
    <location>
        <begin position="371"/>
        <end position="390"/>
    </location>
</feature>
<feature type="transmembrane region" description="Helical" evidence="1">
    <location>
        <begin position="449"/>
        <end position="467"/>
    </location>
</feature>
<dbReference type="InterPro" id="IPR018580">
    <property type="entry name" value="Uncharacterised_YfhO"/>
</dbReference>
<evidence type="ECO:0000313" key="2">
    <source>
        <dbReference type="EMBL" id="TDW96644.1"/>
    </source>
</evidence>
<dbReference type="Proteomes" id="UP000294498">
    <property type="component" value="Unassembled WGS sequence"/>
</dbReference>
<dbReference type="PANTHER" id="PTHR38454">
    <property type="entry name" value="INTEGRAL MEMBRANE PROTEIN-RELATED"/>
    <property type="match status" value="1"/>
</dbReference>
<organism evidence="2 3">
    <name type="scientific">Dinghuibacter silviterrae</name>
    <dbReference type="NCBI Taxonomy" id="1539049"/>
    <lineage>
        <taxon>Bacteria</taxon>
        <taxon>Pseudomonadati</taxon>
        <taxon>Bacteroidota</taxon>
        <taxon>Chitinophagia</taxon>
        <taxon>Chitinophagales</taxon>
        <taxon>Chitinophagaceae</taxon>
        <taxon>Dinghuibacter</taxon>
    </lineage>
</organism>
<dbReference type="PANTHER" id="PTHR38454:SF1">
    <property type="entry name" value="INTEGRAL MEMBRANE PROTEIN"/>
    <property type="match status" value="1"/>
</dbReference>
<keyword evidence="3" id="KW-1185">Reference proteome</keyword>
<proteinExistence type="predicted"/>
<evidence type="ECO:0000256" key="1">
    <source>
        <dbReference type="SAM" id="Phobius"/>
    </source>
</evidence>
<dbReference type="AlphaFoldDB" id="A0A4R8DHD2"/>
<feature type="transmembrane region" description="Helical" evidence="1">
    <location>
        <begin position="194"/>
        <end position="211"/>
    </location>
</feature>
<feature type="transmembrane region" description="Helical" evidence="1">
    <location>
        <begin position="410"/>
        <end position="428"/>
    </location>
</feature>